<dbReference type="STRING" id="1581557.BN1208_1110"/>
<comment type="function">
    <text evidence="6">Specifically methylates the pseudouridine at position 1915 (m3Psi1915) in 23S rRNA.</text>
</comment>
<dbReference type="PANTHER" id="PTHR33603:SF1">
    <property type="entry name" value="RIBOSOMAL RNA LARGE SUBUNIT METHYLTRANSFERASE H"/>
    <property type="match status" value="1"/>
</dbReference>
<dbReference type="Proteomes" id="UP000064007">
    <property type="component" value="Chromosome 1"/>
</dbReference>
<name>A0A0D6EWY8_9PROT</name>
<keyword evidence="1 6" id="KW-0698">rRNA processing</keyword>
<dbReference type="HAMAP" id="MF_00658">
    <property type="entry name" value="23SrRNA_methyltr_H"/>
    <property type="match status" value="1"/>
</dbReference>
<evidence type="ECO:0000256" key="2">
    <source>
        <dbReference type="ARBA" id="ARBA00022603"/>
    </source>
</evidence>
<dbReference type="KEGG" id="mbat:BN1208_1110"/>
<dbReference type="OrthoDB" id="9806643at2"/>
<dbReference type="AlphaFoldDB" id="A0A0D6EWY8"/>
<feature type="binding site" evidence="6">
    <location>
        <position position="101"/>
    </location>
    <ligand>
        <name>S-adenosyl-L-methionine</name>
        <dbReference type="ChEBI" id="CHEBI:59789"/>
    </ligand>
</feature>
<dbReference type="PANTHER" id="PTHR33603">
    <property type="entry name" value="METHYLTRANSFERASE"/>
    <property type="match status" value="1"/>
</dbReference>
<organism evidence="7 8">
    <name type="scientific">Candidatus Methylopumilus planktonicus</name>
    <dbReference type="NCBI Taxonomy" id="1581557"/>
    <lineage>
        <taxon>Bacteria</taxon>
        <taxon>Pseudomonadati</taxon>
        <taxon>Pseudomonadota</taxon>
        <taxon>Betaproteobacteria</taxon>
        <taxon>Nitrosomonadales</taxon>
        <taxon>Methylophilaceae</taxon>
        <taxon>Candidatus Methylopumilus</taxon>
    </lineage>
</organism>
<gene>
    <name evidence="6 7" type="primary">rlmH</name>
    <name evidence="7" type="ORF">BN1208_1110</name>
</gene>
<evidence type="ECO:0000256" key="6">
    <source>
        <dbReference type="HAMAP-Rule" id="MF_00658"/>
    </source>
</evidence>
<dbReference type="CDD" id="cd18081">
    <property type="entry name" value="RlmH-like"/>
    <property type="match status" value="1"/>
</dbReference>
<dbReference type="RefSeq" id="WP_046488663.1">
    <property type="nucleotide sequence ID" value="NZ_LN827929.1"/>
</dbReference>
<keyword evidence="2 6" id="KW-0489">Methyltransferase</keyword>
<evidence type="ECO:0000256" key="3">
    <source>
        <dbReference type="ARBA" id="ARBA00022679"/>
    </source>
</evidence>
<comment type="caution">
    <text evidence="6">Lacks conserved residue(s) required for the propagation of feature annotation.</text>
</comment>
<dbReference type="EC" id="2.1.1.177" evidence="6"/>
<evidence type="ECO:0000256" key="1">
    <source>
        <dbReference type="ARBA" id="ARBA00022552"/>
    </source>
</evidence>
<protein>
    <recommendedName>
        <fullName evidence="6">Ribosomal RNA large subunit methyltransferase H</fullName>
        <ecNumber evidence="6">2.1.1.177</ecNumber>
    </recommendedName>
    <alternativeName>
        <fullName evidence="6">23S rRNA (pseudouridine1915-N3)-methyltransferase</fullName>
    </alternativeName>
    <alternativeName>
        <fullName evidence="6">23S rRNA m3Psi1915 methyltransferase</fullName>
    </alternativeName>
    <alternativeName>
        <fullName evidence="6">rRNA (pseudouridine-N3-)-methyltransferase RlmH</fullName>
    </alternativeName>
</protein>
<sequence>MKIKIISIGNKMPGWIKEAFDGYISKLNHDFSPQLVEIKPEKKFDSIEQKKISESEKILSHLDKEFLIVLDEKGGQFTSQELALKLNHWSEHFKDIAFVIGGADGIHENILRKANLTWSLSKSTFPHAIVRVLVAEQLYRAHSILENHPYHRE</sequence>
<keyword evidence="3 6" id="KW-0808">Transferase</keyword>
<dbReference type="InterPro" id="IPR029028">
    <property type="entry name" value="Alpha/beta_knot_MTases"/>
</dbReference>
<dbReference type="GO" id="GO:0005737">
    <property type="term" value="C:cytoplasm"/>
    <property type="evidence" value="ECO:0007669"/>
    <property type="project" value="UniProtKB-SubCell"/>
</dbReference>
<feature type="binding site" evidence="6">
    <location>
        <position position="70"/>
    </location>
    <ligand>
        <name>S-adenosyl-L-methionine</name>
        <dbReference type="ChEBI" id="CHEBI:59789"/>
    </ligand>
</feature>
<keyword evidence="8" id="KW-1185">Reference proteome</keyword>
<keyword evidence="4 6" id="KW-0949">S-adenosyl-L-methionine</keyword>
<evidence type="ECO:0000313" key="8">
    <source>
        <dbReference type="Proteomes" id="UP000064007"/>
    </source>
</evidence>
<dbReference type="GO" id="GO:0070038">
    <property type="term" value="F:rRNA (pseudouridine-N3-)-methyltransferase activity"/>
    <property type="evidence" value="ECO:0007669"/>
    <property type="project" value="UniProtKB-UniRule"/>
</dbReference>
<dbReference type="EMBL" id="LN827929">
    <property type="protein sequence ID" value="CEZ19991.1"/>
    <property type="molecule type" value="Genomic_DNA"/>
</dbReference>
<dbReference type="Gene3D" id="3.40.1280.10">
    <property type="match status" value="1"/>
</dbReference>
<comment type="catalytic activity">
    <reaction evidence="6">
        <text>pseudouridine(1915) in 23S rRNA + S-adenosyl-L-methionine = N(3)-methylpseudouridine(1915) in 23S rRNA + S-adenosyl-L-homocysteine + H(+)</text>
        <dbReference type="Rhea" id="RHEA:42752"/>
        <dbReference type="Rhea" id="RHEA-COMP:10221"/>
        <dbReference type="Rhea" id="RHEA-COMP:10222"/>
        <dbReference type="ChEBI" id="CHEBI:15378"/>
        <dbReference type="ChEBI" id="CHEBI:57856"/>
        <dbReference type="ChEBI" id="CHEBI:59789"/>
        <dbReference type="ChEBI" id="CHEBI:65314"/>
        <dbReference type="ChEBI" id="CHEBI:74486"/>
        <dbReference type="EC" id="2.1.1.177"/>
    </reaction>
</comment>
<evidence type="ECO:0000256" key="4">
    <source>
        <dbReference type="ARBA" id="ARBA00022691"/>
    </source>
</evidence>
<keyword evidence="6" id="KW-0963">Cytoplasm</keyword>
<proteinExistence type="inferred from homology"/>
<reference evidence="8" key="1">
    <citation type="submission" date="2014-12" db="EMBL/GenBank/DDBJ databases">
        <authorList>
            <person name="Salcher M.M."/>
        </authorList>
    </citation>
    <scope>NUCLEOTIDE SEQUENCE [LARGE SCALE GENOMIC DNA]</scope>
    <source>
        <strain evidence="8">MMS-10A-171</strain>
    </source>
</reference>
<comment type="similarity">
    <text evidence="5 6">Belongs to the RNA methyltransferase RlmH family.</text>
</comment>
<dbReference type="InterPro" id="IPR003742">
    <property type="entry name" value="RlmH-like"/>
</dbReference>
<comment type="subcellular location">
    <subcellularLocation>
        <location evidence="6">Cytoplasm</location>
    </subcellularLocation>
</comment>
<dbReference type="HOGENOM" id="CLU_100552_1_0_4"/>
<evidence type="ECO:0000313" key="7">
    <source>
        <dbReference type="EMBL" id="CEZ19991.1"/>
    </source>
</evidence>
<accession>A0A0D6EWY8</accession>
<evidence type="ECO:0000256" key="5">
    <source>
        <dbReference type="ARBA" id="ARBA00038303"/>
    </source>
</evidence>
<dbReference type="PIRSF" id="PIRSF004505">
    <property type="entry name" value="MT_bac"/>
    <property type="match status" value="1"/>
</dbReference>
<dbReference type="SUPFAM" id="SSF75217">
    <property type="entry name" value="alpha/beta knot"/>
    <property type="match status" value="1"/>
</dbReference>
<comment type="subunit">
    <text evidence="6">Homodimer.</text>
</comment>
<dbReference type="InterPro" id="IPR029026">
    <property type="entry name" value="tRNA_m1G_MTases_N"/>
</dbReference>
<dbReference type="NCBIfam" id="NF000986">
    <property type="entry name" value="PRK00103.1-4"/>
    <property type="match status" value="1"/>
</dbReference>
<dbReference type="Pfam" id="PF02590">
    <property type="entry name" value="SPOUT_MTase"/>
    <property type="match status" value="1"/>
</dbReference>